<protein>
    <submittedName>
        <fullName evidence="3">Putative endonuclease</fullName>
    </submittedName>
</protein>
<comment type="similarity">
    <text evidence="1">Belongs to the UPF0213 family.</text>
</comment>
<dbReference type="AlphaFoldDB" id="A0A7X0MVY3"/>
<dbReference type="SMART" id="SM00465">
    <property type="entry name" value="GIYc"/>
    <property type="match status" value="1"/>
</dbReference>
<dbReference type="PANTHER" id="PTHR34477">
    <property type="entry name" value="UPF0213 PROTEIN YHBQ"/>
    <property type="match status" value="1"/>
</dbReference>
<dbReference type="PROSITE" id="PS50164">
    <property type="entry name" value="GIY_YIG"/>
    <property type="match status" value="1"/>
</dbReference>
<dbReference type="CDD" id="cd10456">
    <property type="entry name" value="GIY-YIG_UPF0213"/>
    <property type="match status" value="1"/>
</dbReference>
<dbReference type="SUPFAM" id="SSF82771">
    <property type="entry name" value="GIY-YIG endonuclease"/>
    <property type="match status" value="1"/>
</dbReference>
<feature type="domain" description="GIY-YIG" evidence="2">
    <location>
        <begin position="5"/>
        <end position="80"/>
    </location>
</feature>
<evidence type="ECO:0000313" key="3">
    <source>
        <dbReference type="EMBL" id="MBB6522211.1"/>
    </source>
</evidence>
<dbReference type="InParanoid" id="A0A7X0MVY3"/>
<dbReference type="InterPro" id="IPR035901">
    <property type="entry name" value="GIY-YIG_endonuc_sf"/>
</dbReference>
<evidence type="ECO:0000313" key="4">
    <source>
        <dbReference type="Proteomes" id="UP000528457"/>
    </source>
</evidence>
<dbReference type="Pfam" id="PF01541">
    <property type="entry name" value="GIY-YIG"/>
    <property type="match status" value="1"/>
</dbReference>
<dbReference type="Gene3D" id="3.40.1440.10">
    <property type="entry name" value="GIY-YIG endonuclease"/>
    <property type="match status" value="1"/>
</dbReference>
<dbReference type="PANTHER" id="PTHR34477:SF1">
    <property type="entry name" value="UPF0213 PROTEIN YHBQ"/>
    <property type="match status" value="1"/>
</dbReference>
<comment type="caution">
    <text evidence="3">The sequence shown here is derived from an EMBL/GenBank/DDBJ whole genome shotgun (WGS) entry which is preliminary data.</text>
</comment>
<keyword evidence="4" id="KW-1185">Reference proteome</keyword>
<dbReference type="EMBL" id="JACHHT010000002">
    <property type="protein sequence ID" value="MBB6522211.1"/>
    <property type="molecule type" value="Genomic_DNA"/>
</dbReference>
<keyword evidence="3" id="KW-0540">Nuclease</keyword>
<keyword evidence="3" id="KW-0255">Endonuclease</keyword>
<sequence length="96" mass="11341">MPAEDNWWVYIIECEDGSLYTGISNHLLRRWQQHRSGKGAKYFRTRRPLKVIWLEYPHDKRSAARREYAIKQLKRQEKLALIRQSPDAEKSAGTAA</sequence>
<evidence type="ECO:0000259" key="2">
    <source>
        <dbReference type="PROSITE" id="PS50164"/>
    </source>
</evidence>
<dbReference type="Proteomes" id="UP000528457">
    <property type="component" value="Unassembled WGS sequence"/>
</dbReference>
<dbReference type="RefSeq" id="WP_166846471.1">
    <property type="nucleotide sequence ID" value="NZ_JAAONY010000002.1"/>
</dbReference>
<organism evidence="3 4">
    <name type="scientific">Pseudoteredinibacter isoporae</name>
    <dbReference type="NCBI Taxonomy" id="570281"/>
    <lineage>
        <taxon>Bacteria</taxon>
        <taxon>Pseudomonadati</taxon>
        <taxon>Pseudomonadota</taxon>
        <taxon>Gammaproteobacteria</taxon>
        <taxon>Cellvibrionales</taxon>
        <taxon>Cellvibrionaceae</taxon>
        <taxon>Pseudoteredinibacter</taxon>
    </lineage>
</organism>
<gene>
    <name evidence="3" type="ORF">HNR48_002496</name>
</gene>
<dbReference type="FunCoup" id="A0A7X0MVY3">
    <property type="interactions" value="124"/>
</dbReference>
<proteinExistence type="inferred from homology"/>
<dbReference type="GO" id="GO:0004519">
    <property type="term" value="F:endonuclease activity"/>
    <property type="evidence" value="ECO:0007669"/>
    <property type="project" value="UniProtKB-KW"/>
</dbReference>
<name>A0A7X0MVY3_9GAMM</name>
<evidence type="ECO:0000256" key="1">
    <source>
        <dbReference type="ARBA" id="ARBA00007435"/>
    </source>
</evidence>
<keyword evidence="3" id="KW-0378">Hydrolase</keyword>
<reference evidence="3 4" key="1">
    <citation type="submission" date="2020-08" db="EMBL/GenBank/DDBJ databases">
        <title>Genomic Encyclopedia of Type Strains, Phase IV (KMG-IV): sequencing the most valuable type-strain genomes for metagenomic binning, comparative biology and taxonomic classification.</title>
        <authorList>
            <person name="Goeker M."/>
        </authorList>
    </citation>
    <scope>NUCLEOTIDE SEQUENCE [LARGE SCALE GENOMIC DNA]</scope>
    <source>
        <strain evidence="3 4">DSM 22368</strain>
    </source>
</reference>
<accession>A0A7X0MVY3</accession>
<dbReference type="InterPro" id="IPR050190">
    <property type="entry name" value="UPF0213_domain"/>
</dbReference>
<dbReference type="InterPro" id="IPR000305">
    <property type="entry name" value="GIY-YIG_endonuc"/>
</dbReference>